<name>A0A0V0GRB1_SOLCH</name>
<organism evidence="1">
    <name type="scientific">Solanum chacoense</name>
    <name type="common">Chaco potato</name>
    <dbReference type="NCBI Taxonomy" id="4108"/>
    <lineage>
        <taxon>Eukaryota</taxon>
        <taxon>Viridiplantae</taxon>
        <taxon>Streptophyta</taxon>
        <taxon>Embryophyta</taxon>
        <taxon>Tracheophyta</taxon>
        <taxon>Spermatophyta</taxon>
        <taxon>Magnoliopsida</taxon>
        <taxon>eudicotyledons</taxon>
        <taxon>Gunneridae</taxon>
        <taxon>Pentapetalae</taxon>
        <taxon>asterids</taxon>
        <taxon>lamiids</taxon>
        <taxon>Solanales</taxon>
        <taxon>Solanaceae</taxon>
        <taxon>Solanoideae</taxon>
        <taxon>Solaneae</taxon>
        <taxon>Solanum</taxon>
    </lineage>
</organism>
<dbReference type="EMBL" id="GEDG01032665">
    <property type="protein sequence ID" value="JAP10693.1"/>
    <property type="molecule type" value="Transcribed_RNA"/>
</dbReference>
<accession>A0A0V0GRB1</accession>
<dbReference type="AlphaFoldDB" id="A0A0V0GRB1"/>
<evidence type="ECO:0000313" key="1">
    <source>
        <dbReference type="EMBL" id="JAP10693.1"/>
    </source>
</evidence>
<protein>
    <submittedName>
        <fullName evidence="1">Putative ovule protein</fullName>
    </submittedName>
</protein>
<dbReference type="SUPFAM" id="SSF56112">
    <property type="entry name" value="Protein kinase-like (PK-like)"/>
    <property type="match status" value="1"/>
</dbReference>
<dbReference type="InterPro" id="IPR011009">
    <property type="entry name" value="Kinase-like_dom_sf"/>
</dbReference>
<reference evidence="1" key="1">
    <citation type="submission" date="2015-12" db="EMBL/GenBank/DDBJ databases">
        <title>Gene expression during late stages of embryo sac development: a critical building block for successful pollen-pistil interactions.</title>
        <authorList>
            <person name="Liu Y."/>
            <person name="Joly V."/>
            <person name="Sabar M."/>
            <person name="Matton D.P."/>
        </authorList>
    </citation>
    <scope>NUCLEOTIDE SEQUENCE</scope>
</reference>
<dbReference type="Gene3D" id="3.30.200.20">
    <property type="entry name" value="Phosphorylase Kinase, domain 1"/>
    <property type="match status" value="1"/>
</dbReference>
<sequence>MEKGSDGFVRADQIDLKSLDEQLERHLNRALTMEKTNNKKKPLDDSCINYSTATAAAATVTAAAASLSLSSSVKPRQRHDWEIDPSKLIIKSVIARGTFGTVHRGVYDGIDVAVKLLDWGGRGPQNRC</sequence>
<proteinExistence type="predicted"/>